<feature type="region of interest" description="Disordered" evidence="1">
    <location>
        <begin position="1"/>
        <end position="140"/>
    </location>
</feature>
<feature type="compositionally biased region" description="Low complexity" evidence="1">
    <location>
        <begin position="47"/>
        <end position="64"/>
    </location>
</feature>
<sequence>MDDTNTTTGTNTNVGPLPPTTAPRNPPSSDTAPPASESTRTPVAPVSGGARTSTAAAPASESTGKTGTDPAQSMSKMGTGARDTSDSKLIDDSTKLFPSVGGTMSSGEGEAQNMFRSERSASTSSTSSTVSGSDRLMGSASTVTEFPHARRASHHGLFEGLIDQKRRNDPASVARRQSLSEQRPSGGGFIAKMWDNWVRGAPPDI</sequence>
<feature type="compositionally biased region" description="Low complexity" evidence="1">
    <location>
        <begin position="1"/>
        <end position="15"/>
    </location>
</feature>
<feature type="region of interest" description="Disordered" evidence="1">
    <location>
        <begin position="159"/>
        <end position="190"/>
    </location>
</feature>
<organism evidence="2 3">
    <name type="scientific">Neurospora tetraspora</name>
    <dbReference type="NCBI Taxonomy" id="94610"/>
    <lineage>
        <taxon>Eukaryota</taxon>
        <taxon>Fungi</taxon>
        <taxon>Dikarya</taxon>
        <taxon>Ascomycota</taxon>
        <taxon>Pezizomycotina</taxon>
        <taxon>Sordariomycetes</taxon>
        <taxon>Sordariomycetidae</taxon>
        <taxon>Sordariales</taxon>
        <taxon>Sordariaceae</taxon>
        <taxon>Neurospora</taxon>
    </lineage>
</organism>
<feature type="compositionally biased region" description="Basic and acidic residues" evidence="1">
    <location>
        <begin position="83"/>
        <end position="94"/>
    </location>
</feature>
<protein>
    <submittedName>
        <fullName evidence="2">Conidiation-specific expression protein</fullName>
    </submittedName>
</protein>
<feature type="compositionally biased region" description="Polar residues" evidence="1">
    <location>
        <begin position="65"/>
        <end position="76"/>
    </location>
</feature>
<dbReference type="RefSeq" id="XP_062687603.1">
    <property type="nucleotide sequence ID" value="XM_062831317.1"/>
</dbReference>
<feature type="compositionally biased region" description="Low complexity" evidence="1">
    <location>
        <begin position="120"/>
        <end position="135"/>
    </location>
</feature>
<evidence type="ECO:0000313" key="2">
    <source>
        <dbReference type="EMBL" id="KAK3356226.1"/>
    </source>
</evidence>
<evidence type="ECO:0000313" key="3">
    <source>
        <dbReference type="Proteomes" id="UP001278500"/>
    </source>
</evidence>
<dbReference type="EMBL" id="JAUEPP010000001">
    <property type="protein sequence ID" value="KAK3356226.1"/>
    <property type="molecule type" value="Genomic_DNA"/>
</dbReference>
<comment type="caution">
    <text evidence="2">The sequence shown here is derived from an EMBL/GenBank/DDBJ whole genome shotgun (WGS) entry which is preliminary data.</text>
</comment>
<dbReference type="Proteomes" id="UP001278500">
    <property type="component" value="Unassembled WGS sequence"/>
</dbReference>
<name>A0AAE0MXS6_9PEZI</name>
<feature type="compositionally biased region" description="Pro residues" evidence="1">
    <location>
        <begin position="16"/>
        <end position="26"/>
    </location>
</feature>
<dbReference type="GeneID" id="87868471"/>
<reference evidence="2" key="1">
    <citation type="journal article" date="2023" name="Mol. Phylogenet. Evol.">
        <title>Genome-scale phylogeny and comparative genomics of the fungal order Sordariales.</title>
        <authorList>
            <person name="Hensen N."/>
            <person name="Bonometti L."/>
            <person name="Westerberg I."/>
            <person name="Brannstrom I.O."/>
            <person name="Guillou S."/>
            <person name="Cros-Aarteil S."/>
            <person name="Calhoun S."/>
            <person name="Haridas S."/>
            <person name="Kuo A."/>
            <person name="Mondo S."/>
            <person name="Pangilinan J."/>
            <person name="Riley R."/>
            <person name="LaButti K."/>
            <person name="Andreopoulos B."/>
            <person name="Lipzen A."/>
            <person name="Chen C."/>
            <person name="Yan M."/>
            <person name="Daum C."/>
            <person name="Ng V."/>
            <person name="Clum A."/>
            <person name="Steindorff A."/>
            <person name="Ohm R.A."/>
            <person name="Martin F."/>
            <person name="Silar P."/>
            <person name="Natvig D.O."/>
            <person name="Lalanne C."/>
            <person name="Gautier V."/>
            <person name="Ament-Velasquez S.L."/>
            <person name="Kruys A."/>
            <person name="Hutchinson M.I."/>
            <person name="Powell A.J."/>
            <person name="Barry K."/>
            <person name="Miller A.N."/>
            <person name="Grigoriev I.V."/>
            <person name="Debuchy R."/>
            <person name="Gladieux P."/>
            <person name="Hiltunen Thoren M."/>
            <person name="Johannesson H."/>
        </authorList>
    </citation>
    <scope>NUCLEOTIDE SEQUENCE</scope>
    <source>
        <strain evidence="2">CBS 560.94</strain>
    </source>
</reference>
<keyword evidence="3" id="KW-1185">Reference proteome</keyword>
<dbReference type="AlphaFoldDB" id="A0AAE0MXS6"/>
<gene>
    <name evidence="2" type="ORF">B0H65DRAFT_71508</name>
</gene>
<accession>A0AAE0MXS6</accession>
<reference evidence="2" key="2">
    <citation type="submission" date="2023-06" db="EMBL/GenBank/DDBJ databases">
        <authorList>
            <consortium name="Lawrence Berkeley National Laboratory"/>
            <person name="Haridas S."/>
            <person name="Hensen N."/>
            <person name="Bonometti L."/>
            <person name="Westerberg I."/>
            <person name="Brannstrom I.O."/>
            <person name="Guillou S."/>
            <person name="Cros-Aarteil S."/>
            <person name="Calhoun S."/>
            <person name="Kuo A."/>
            <person name="Mondo S."/>
            <person name="Pangilinan J."/>
            <person name="Riley R."/>
            <person name="Labutti K."/>
            <person name="Andreopoulos B."/>
            <person name="Lipzen A."/>
            <person name="Chen C."/>
            <person name="Yanf M."/>
            <person name="Daum C."/>
            <person name="Ng V."/>
            <person name="Clum A."/>
            <person name="Steindorff A."/>
            <person name="Ohm R."/>
            <person name="Martin F."/>
            <person name="Silar P."/>
            <person name="Natvig D."/>
            <person name="Lalanne C."/>
            <person name="Gautier V."/>
            <person name="Ament-Velasquez S.L."/>
            <person name="Kruys A."/>
            <person name="Hutchinson M.I."/>
            <person name="Powell A.J."/>
            <person name="Barry K."/>
            <person name="Miller A.N."/>
            <person name="Grigoriev I.V."/>
            <person name="Debuchy R."/>
            <person name="Gladieux P."/>
            <person name="Thoren M.H."/>
            <person name="Johannesson H."/>
        </authorList>
    </citation>
    <scope>NUCLEOTIDE SEQUENCE</scope>
    <source>
        <strain evidence="2">CBS 560.94</strain>
    </source>
</reference>
<feature type="compositionally biased region" description="Polar residues" evidence="1">
    <location>
        <begin position="28"/>
        <end position="41"/>
    </location>
</feature>
<proteinExistence type="predicted"/>
<evidence type="ECO:0000256" key="1">
    <source>
        <dbReference type="SAM" id="MobiDB-lite"/>
    </source>
</evidence>